<proteinExistence type="inferred from homology"/>
<gene>
    <name evidence="6" type="ORF">Ga0080559_TMP782</name>
</gene>
<name>A0A1U7D0E0_9RHOB</name>
<accession>A0A1U7D0E0</accession>
<dbReference type="CDD" id="cd08422">
    <property type="entry name" value="PBP2_CrgA_like"/>
    <property type="match status" value="1"/>
</dbReference>
<dbReference type="GO" id="GO:0043565">
    <property type="term" value="F:sequence-specific DNA binding"/>
    <property type="evidence" value="ECO:0007669"/>
    <property type="project" value="TreeGrafter"/>
</dbReference>
<dbReference type="SUPFAM" id="SSF53850">
    <property type="entry name" value="Periplasmic binding protein-like II"/>
    <property type="match status" value="1"/>
</dbReference>
<dbReference type="EMBL" id="CP014796">
    <property type="protein sequence ID" value="APX21578.1"/>
    <property type="molecule type" value="Genomic_DNA"/>
</dbReference>
<dbReference type="GO" id="GO:0003700">
    <property type="term" value="F:DNA-binding transcription factor activity"/>
    <property type="evidence" value="ECO:0007669"/>
    <property type="project" value="InterPro"/>
</dbReference>
<keyword evidence="7" id="KW-1185">Reference proteome</keyword>
<dbReference type="Pfam" id="PF00126">
    <property type="entry name" value="HTH_1"/>
    <property type="match status" value="1"/>
</dbReference>
<keyword evidence="2" id="KW-0805">Transcription regulation</keyword>
<comment type="similarity">
    <text evidence="1">Belongs to the LysR transcriptional regulatory family.</text>
</comment>
<dbReference type="PROSITE" id="PS50931">
    <property type="entry name" value="HTH_LYSR"/>
    <property type="match status" value="1"/>
</dbReference>
<dbReference type="Gene3D" id="1.10.10.10">
    <property type="entry name" value="Winged helix-like DNA-binding domain superfamily/Winged helix DNA-binding domain"/>
    <property type="match status" value="1"/>
</dbReference>
<evidence type="ECO:0000256" key="4">
    <source>
        <dbReference type="ARBA" id="ARBA00023163"/>
    </source>
</evidence>
<evidence type="ECO:0000313" key="6">
    <source>
        <dbReference type="EMBL" id="APX21578.1"/>
    </source>
</evidence>
<dbReference type="SUPFAM" id="SSF46785">
    <property type="entry name" value="Winged helix' DNA-binding domain"/>
    <property type="match status" value="1"/>
</dbReference>
<sequence length="312" mass="33955">MMWNDFPQSVPDITMDLIDGLRAFVATAESGSFTGAAERLDMSNRLTSKYVAELEARLGVRLLQRTTRQVGLTPSGETLLARAPALLDDLDAMLAEVTDDRQGLSGTLRISAPVTLGEKYVQGMLSRFAAPHPRLTIDLRLSDAFVDLAAEGIDLAFRVGDVAISSMTRRKLGAIRSRLVASPDYLARHPAPQAPEDLQDHACIVDTNRAAPAHWRLTRDGESVSVQVPTRFMVNSAQVARDLAVAGDGIAFCPDFVLGDDLEARRLVHLLPDHDAPAHPLSALWLEGRTLPRKTRALIDFAVEDIRSSGMG</sequence>
<evidence type="ECO:0000256" key="1">
    <source>
        <dbReference type="ARBA" id="ARBA00009437"/>
    </source>
</evidence>
<keyword evidence="3" id="KW-0238">DNA-binding</keyword>
<evidence type="ECO:0000313" key="7">
    <source>
        <dbReference type="Proteomes" id="UP000186559"/>
    </source>
</evidence>
<dbReference type="AlphaFoldDB" id="A0A1U7D0E0"/>
<dbReference type="KEGG" id="tpro:Ga0080559_TMP782"/>
<dbReference type="Proteomes" id="UP000186559">
    <property type="component" value="Chromosome"/>
</dbReference>
<dbReference type="STRING" id="1229727.Ga0080559_TMP782"/>
<protein>
    <submittedName>
        <fullName evidence="6">Transcriptional regulator</fullName>
    </submittedName>
</protein>
<reference evidence="6 7" key="1">
    <citation type="submission" date="2016-03" db="EMBL/GenBank/DDBJ databases">
        <title>Deep-sea bacteria in the southern Pacific.</title>
        <authorList>
            <person name="Tang K."/>
        </authorList>
    </citation>
    <scope>NUCLEOTIDE SEQUENCE [LARGE SCALE GENOMIC DNA]</scope>
    <source>
        <strain evidence="6 7">JLT2016</strain>
    </source>
</reference>
<feature type="domain" description="HTH lysR-type" evidence="5">
    <location>
        <begin position="16"/>
        <end position="73"/>
    </location>
</feature>
<evidence type="ECO:0000256" key="3">
    <source>
        <dbReference type="ARBA" id="ARBA00023125"/>
    </source>
</evidence>
<organism evidence="6 7">
    <name type="scientific">Salipiger profundus</name>
    <dbReference type="NCBI Taxonomy" id="1229727"/>
    <lineage>
        <taxon>Bacteria</taxon>
        <taxon>Pseudomonadati</taxon>
        <taxon>Pseudomonadota</taxon>
        <taxon>Alphaproteobacteria</taxon>
        <taxon>Rhodobacterales</taxon>
        <taxon>Roseobacteraceae</taxon>
        <taxon>Salipiger</taxon>
    </lineage>
</organism>
<dbReference type="InterPro" id="IPR036390">
    <property type="entry name" value="WH_DNA-bd_sf"/>
</dbReference>
<keyword evidence="4" id="KW-0804">Transcription</keyword>
<dbReference type="Gene3D" id="3.40.190.290">
    <property type="match status" value="1"/>
</dbReference>
<dbReference type="PANTHER" id="PTHR30537:SF35">
    <property type="entry name" value="TRANSCRIPTIONAL REGULATORY PROTEIN"/>
    <property type="match status" value="1"/>
</dbReference>
<evidence type="ECO:0000259" key="5">
    <source>
        <dbReference type="PROSITE" id="PS50931"/>
    </source>
</evidence>
<dbReference type="Pfam" id="PF03466">
    <property type="entry name" value="LysR_substrate"/>
    <property type="match status" value="1"/>
</dbReference>
<dbReference type="InterPro" id="IPR000847">
    <property type="entry name" value="LysR_HTH_N"/>
</dbReference>
<dbReference type="InterPro" id="IPR036388">
    <property type="entry name" value="WH-like_DNA-bd_sf"/>
</dbReference>
<evidence type="ECO:0000256" key="2">
    <source>
        <dbReference type="ARBA" id="ARBA00023015"/>
    </source>
</evidence>
<dbReference type="PANTHER" id="PTHR30537">
    <property type="entry name" value="HTH-TYPE TRANSCRIPTIONAL REGULATOR"/>
    <property type="match status" value="1"/>
</dbReference>
<dbReference type="InterPro" id="IPR058163">
    <property type="entry name" value="LysR-type_TF_proteobact-type"/>
</dbReference>
<dbReference type="InterPro" id="IPR005119">
    <property type="entry name" value="LysR_subst-bd"/>
</dbReference>
<dbReference type="GO" id="GO:0006351">
    <property type="term" value="P:DNA-templated transcription"/>
    <property type="evidence" value="ECO:0007669"/>
    <property type="project" value="TreeGrafter"/>
</dbReference>
<dbReference type="FunFam" id="1.10.10.10:FF:000001">
    <property type="entry name" value="LysR family transcriptional regulator"/>
    <property type="match status" value="1"/>
</dbReference>